<comment type="similarity">
    <text evidence="2 7">Belongs to the cytochrome P450 family.</text>
</comment>
<dbReference type="InterPro" id="IPR036396">
    <property type="entry name" value="Cyt_P450_sf"/>
</dbReference>
<comment type="caution">
    <text evidence="9">The sequence shown here is derived from an EMBL/GenBank/DDBJ whole genome shotgun (WGS) entry which is preliminary data.</text>
</comment>
<dbReference type="CDD" id="cd11058">
    <property type="entry name" value="CYP60B-like"/>
    <property type="match status" value="1"/>
</dbReference>
<dbReference type="GO" id="GO:0004497">
    <property type="term" value="F:monooxygenase activity"/>
    <property type="evidence" value="ECO:0007669"/>
    <property type="project" value="UniProtKB-KW"/>
</dbReference>
<dbReference type="GO" id="GO:0005506">
    <property type="term" value="F:iron ion binding"/>
    <property type="evidence" value="ECO:0007669"/>
    <property type="project" value="InterPro"/>
</dbReference>
<gene>
    <name evidence="9" type="ORF">VFPPC_03229</name>
</gene>
<dbReference type="PRINTS" id="PR00463">
    <property type="entry name" value="EP450I"/>
</dbReference>
<dbReference type="OrthoDB" id="1470350at2759"/>
<feature type="transmembrane region" description="Helical" evidence="8">
    <location>
        <begin position="20"/>
        <end position="41"/>
    </location>
</feature>
<sequence length="522" mass="60444">MSLRNVFTLSGHLADLHLEWGKGHLGSLLGLVASLFIAFNVAKATYRIWFHPLSKFPGPVLYSVFYLPYLYQSYIKGSWIFRARKLHQKYGPVVRVGPNHLMVDGEVGWPQIFGPRKADQSEYEKQRPVQEAKAYSIILATRDIHRRQRRQLNHAFSDFSLTQQEDVIQEYITLLLSRLEEGADRSEAAVDVVKWLNCITFDIIGQLAFSESFFSLENNAVHPWIKTIFDGIQTMLFRRFFAEFPMLRLILSMFSTKVGTKRHPARAHARDKAFRRMVLGEESPSGRKDFMSYMLRRNRDGEIGMTEDEILETSPTLVLAGSETTASALSGFWFYLYKHPRVYAQLTQEIREVFDSEDKITMQKASNIEYLQACVNEILRIYPPAAEIPARVSPGDFIEGAYIPPGTLVSVVLWATFRNPKHFRDPDLFIPERWLSPSHPLYDDRFKDDNHAIFKPFSYGSRDCIGKNLALNELRVIISRMLYRFDYKVLDGQDDWHSKQRNFMIWDKGPLIVQFSTREEAG</sequence>
<dbReference type="EMBL" id="LSBJ02000002">
    <property type="protein sequence ID" value="OAQ70830.1"/>
    <property type="molecule type" value="Genomic_DNA"/>
</dbReference>
<evidence type="ECO:0000256" key="6">
    <source>
        <dbReference type="PIRSR" id="PIRSR602401-1"/>
    </source>
</evidence>
<evidence type="ECO:0000256" key="1">
    <source>
        <dbReference type="ARBA" id="ARBA00001971"/>
    </source>
</evidence>
<dbReference type="GeneID" id="28846751"/>
<evidence type="ECO:0000313" key="9">
    <source>
        <dbReference type="EMBL" id="OAQ70830.1"/>
    </source>
</evidence>
<name>A0A179G075_METCM</name>
<evidence type="ECO:0000256" key="8">
    <source>
        <dbReference type="SAM" id="Phobius"/>
    </source>
</evidence>
<keyword evidence="3 6" id="KW-0349">Heme</keyword>
<dbReference type="PANTHER" id="PTHR24305">
    <property type="entry name" value="CYTOCHROME P450"/>
    <property type="match status" value="1"/>
</dbReference>
<feature type="binding site" description="axial binding residue" evidence="6">
    <location>
        <position position="464"/>
    </location>
    <ligand>
        <name>heme</name>
        <dbReference type="ChEBI" id="CHEBI:30413"/>
    </ligand>
    <ligandPart>
        <name>Fe</name>
        <dbReference type="ChEBI" id="CHEBI:18248"/>
    </ligandPart>
</feature>
<dbReference type="Proteomes" id="UP000078397">
    <property type="component" value="Unassembled WGS sequence"/>
</dbReference>
<reference evidence="9 10" key="1">
    <citation type="journal article" date="2016" name="PLoS Pathog.">
        <title>Biosynthesis of antibiotic leucinostatins in bio-control fungus Purpureocillium lilacinum and their inhibition on phytophthora revealed by genome mining.</title>
        <authorList>
            <person name="Wang G."/>
            <person name="Liu Z."/>
            <person name="Lin R."/>
            <person name="Li E."/>
            <person name="Mao Z."/>
            <person name="Ling J."/>
            <person name="Yang Y."/>
            <person name="Yin W.B."/>
            <person name="Xie B."/>
        </authorList>
    </citation>
    <scope>NUCLEOTIDE SEQUENCE [LARGE SCALE GENOMIC DNA]</scope>
    <source>
        <strain evidence="9">170</strain>
    </source>
</reference>
<keyword evidence="7" id="KW-0560">Oxidoreductase</keyword>
<keyword evidence="10" id="KW-1185">Reference proteome</keyword>
<evidence type="ECO:0000256" key="7">
    <source>
        <dbReference type="RuleBase" id="RU000461"/>
    </source>
</evidence>
<keyword evidence="8" id="KW-0812">Transmembrane</keyword>
<keyword evidence="7" id="KW-0503">Monooxygenase</keyword>
<proteinExistence type="inferred from homology"/>
<dbReference type="PRINTS" id="PR00385">
    <property type="entry name" value="P450"/>
</dbReference>
<dbReference type="InterPro" id="IPR050121">
    <property type="entry name" value="Cytochrome_P450_monoxygenase"/>
</dbReference>
<keyword evidence="5 6" id="KW-0408">Iron</keyword>
<dbReference type="STRING" id="1380566.A0A179G075"/>
<dbReference type="PROSITE" id="PS00086">
    <property type="entry name" value="CYTOCHROME_P450"/>
    <property type="match status" value="1"/>
</dbReference>
<dbReference type="RefSeq" id="XP_018147367.1">
    <property type="nucleotide sequence ID" value="XM_018282757.1"/>
</dbReference>
<evidence type="ECO:0000256" key="5">
    <source>
        <dbReference type="ARBA" id="ARBA00023004"/>
    </source>
</evidence>
<organism evidence="9 10">
    <name type="scientific">Pochonia chlamydosporia 170</name>
    <dbReference type="NCBI Taxonomy" id="1380566"/>
    <lineage>
        <taxon>Eukaryota</taxon>
        <taxon>Fungi</taxon>
        <taxon>Dikarya</taxon>
        <taxon>Ascomycota</taxon>
        <taxon>Pezizomycotina</taxon>
        <taxon>Sordariomycetes</taxon>
        <taxon>Hypocreomycetidae</taxon>
        <taxon>Hypocreales</taxon>
        <taxon>Clavicipitaceae</taxon>
        <taxon>Pochonia</taxon>
    </lineage>
</organism>
<dbReference type="InterPro" id="IPR002401">
    <property type="entry name" value="Cyt_P450_E_grp-I"/>
</dbReference>
<evidence type="ECO:0000256" key="4">
    <source>
        <dbReference type="ARBA" id="ARBA00022723"/>
    </source>
</evidence>
<evidence type="ECO:0000313" key="10">
    <source>
        <dbReference type="Proteomes" id="UP000078397"/>
    </source>
</evidence>
<protein>
    <submittedName>
        <fullName evidence="9">Cytochrome P450</fullName>
    </submittedName>
</protein>
<dbReference type="AlphaFoldDB" id="A0A179G075"/>
<evidence type="ECO:0000256" key="2">
    <source>
        <dbReference type="ARBA" id="ARBA00010617"/>
    </source>
</evidence>
<dbReference type="Gene3D" id="1.10.630.10">
    <property type="entry name" value="Cytochrome P450"/>
    <property type="match status" value="1"/>
</dbReference>
<comment type="cofactor">
    <cofactor evidence="1 6">
        <name>heme</name>
        <dbReference type="ChEBI" id="CHEBI:30413"/>
    </cofactor>
</comment>
<dbReference type="Pfam" id="PF00067">
    <property type="entry name" value="p450"/>
    <property type="match status" value="1"/>
</dbReference>
<feature type="transmembrane region" description="Helical" evidence="8">
    <location>
        <begin position="53"/>
        <end position="71"/>
    </location>
</feature>
<dbReference type="PANTHER" id="PTHR24305:SF210">
    <property type="entry name" value="CYTOCHROME P450 MONOOXYGENASE ASQL-RELATED"/>
    <property type="match status" value="1"/>
</dbReference>
<keyword evidence="8" id="KW-0472">Membrane</keyword>
<keyword evidence="8" id="KW-1133">Transmembrane helix</keyword>
<dbReference type="InterPro" id="IPR001128">
    <property type="entry name" value="Cyt_P450"/>
</dbReference>
<accession>A0A179G075</accession>
<dbReference type="InterPro" id="IPR017972">
    <property type="entry name" value="Cyt_P450_CS"/>
</dbReference>
<dbReference type="GO" id="GO:0020037">
    <property type="term" value="F:heme binding"/>
    <property type="evidence" value="ECO:0007669"/>
    <property type="project" value="InterPro"/>
</dbReference>
<dbReference type="SUPFAM" id="SSF48264">
    <property type="entry name" value="Cytochrome P450"/>
    <property type="match status" value="1"/>
</dbReference>
<dbReference type="KEGG" id="pchm:VFPPC_03229"/>
<evidence type="ECO:0000256" key="3">
    <source>
        <dbReference type="ARBA" id="ARBA00022617"/>
    </source>
</evidence>
<dbReference type="GO" id="GO:0016705">
    <property type="term" value="F:oxidoreductase activity, acting on paired donors, with incorporation or reduction of molecular oxygen"/>
    <property type="evidence" value="ECO:0007669"/>
    <property type="project" value="InterPro"/>
</dbReference>
<keyword evidence="4 6" id="KW-0479">Metal-binding</keyword>